<organism evidence="3 4">
    <name type="scientific">Candidatus Accumulibacter contiguus</name>
    <dbReference type="NCBI Taxonomy" id="2954381"/>
    <lineage>
        <taxon>Bacteria</taxon>
        <taxon>Pseudomonadati</taxon>
        <taxon>Pseudomonadota</taxon>
        <taxon>Betaproteobacteria</taxon>
        <taxon>Candidatus Accumulibacter</taxon>
    </lineage>
</organism>
<keyword evidence="1" id="KW-1133">Transmembrane helix</keyword>
<dbReference type="SUPFAM" id="SSF52833">
    <property type="entry name" value="Thioredoxin-like"/>
    <property type="match status" value="1"/>
</dbReference>
<dbReference type="PANTHER" id="PTHR34386">
    <property type="entry name" value="GLUTAREDOXIN"/>
    <property type="match status" value="1"/>
</dbReference>
<evidence type="ECO:0000313" key="4">
    <source>
        <dbReference type="Proteomes" id="UP000886469"/>
    </source>
</evidence>
<evidence type="ECO:0000259" key="2">
    <source>
        <dbReference type="Pfam" id="PF00462"/>
    </source>
</evidence>
<proteinExistence type="predicted"/>
<accession>A0ABX1T923</accession>
<sequence>MYITPKRCARCRYERLASDTAPDWQCPACGVAYNKAEDALNVRPVGVRVVPPSRRSKRFVCFAIALIVIGGLYAVQHRQHAPAARIATAQPEVLMYATSWCGYCAKARAFFAQHGISYVEIDVERDARAEHLNRLLGGGGIPTILVGKDELVHGFDEQALSRLLGPWMR</sequence>
<keyword evidence="4" id="KW-1185">Reference proteome</keyword>
<dbReference type="Gene3D" id="3.40.30.10">
    <property type="entry name" value="Glutaredoxin"/>
    <property type="match status" value="1"/>
</dbReference>
<dbReference type="InterPro" id="IPR051548">
    <property type="entry name" value="Grx-like_ET"/>
</dbReference>
<protein>
    <submittedName>
        <fullName evidence="3">NrdH-redoxin</fullName>
    </submittedName>
</protein>
<feature type="transmembrane region" description="Helical" evidence="1">
    <location>
        <begin position="58"/>
        <end position="75"/>
    </location>
</feature>
<dbReference type="PROSITE" id="PS51354">
    <property type="entry name" value="GLUTAREDOXIN_2"/>
    <property type="match status" value="1"/>
</dbReference>
<gene>
    <name evidence="3" type="ORF">E4Q08_13410</name>
</gene>
<dbReference type="EMBL" id="SPMX01000037">
    <property type="protein sequence ID" value="NMQ06174.1"/>
    <property type="molecule type" value="Genomic_DNA"/>
</dbReference>
<dbReference type="RefSeq" id="WP_169070748.1">
    <property type="nucleotide sequence ID" value="NZ_JAZKUC010000001.1"/>
</dbReference>
<keyword evidence="1" id="KW-0472">Membrane</keyword>
<dbReference type="Proteomes" id="UP000886469">
    <property type="component" value="Unassembled WGS sequence"/>
</dbReference>
<evidence type="ECO:0000313" key="3">
    <source>
        <dbReference type="EMBL" id="NMQ06174.1"/>
    </source>
</evidence>
<dbReference type="CDD" id="cd02976">
    <property type="entry name" value="NrdH"/>
    <property type="match status" value="1"/>
</dbReference>
<dbReference type="Pfam" id="PF00462">
    <property type="entry name" value="Glutaredoxin"/>
    <property type="match status" value="1"/>
</dbReference>
<feature type="domain" description="Glutaredoxin" evidence="2">
    <location>
        <begin position="93"/>
        <end position="148"/>
    </location>
</feature>
<dbReference type="InterPro" id="IPR036249">
    <property type="entry name" value="Thioredoxin-like_sf"/>
</dbReference>
<reference evidence="3" key="1">
    <citation type="submission" date="2019-03" db="EMBL/GenBank/DDBJ databases">
        <title>Metabolic reconstructions from genomes of highly enriched 'Candidatus Accumulibacter' and 'Candidatus Competibacter' bioreactor populations.</title>
        <authorList>
            <person name="Annavajhala M.K."/>
            <person name="Welles L."/>
            <person name="Abbas B."/>
            <person name="Sorokin D."/>
            <person name="Park H."/>
            <person name="Van Loosdrecht M."/>
            <person name="Chandran K."/>
        </authorList>
    </citation>
    <scope>NUCLEOTIDE SEQUENCE</scope>
    <source>
        <strain evidence="3">SBR_L</strain>
    </source>
</reference>
<comment type="caution">
    <text evidence="3">The sequence shown here is derived from an EMBL/GenBank/DDBJ whole genome shotgun (WGS) entry which is preliminary data.</text>
</comment>
<dbReference type="InterPro" id="IPR002109">
    <property type="entry name" value="Glutaredoxin"/>
</dbReference>
<evidence type="ECO:0000256" key="1">
    <source>
        <dbReference type="SAM" id="Phobius"/>
    </source>
</evidence>
<dbReference type="PANTHER" id="PTHR34386:SF1">
    <property type="entry name" value="GLUTAREDOXIN-LIKE PROTEIN NRDH"/>
    <property type="match status" value="1"/>
</dbReference>
<name>A0ABX1T923_9PROT</name>
<keyword evidence="1" id="KW-0812">Transmembrane</keyword>